<dbReference type="PROSITE" id="PS50109">
    <property type="entry name" value="HIS_KIN"/>
    <property type="match status" value="1"/>
</dbReference>
<feature type="modified residue" description="Phosphohistidine" evidence="12">
    <location>
        <position position="49"/>
    </location>
</feature>
<dbReference type="Pfam" id="PF01627">
    <property type="entry name" value="Hpt"/>
    <property type="match status" value="2"/>
</dbReference>
<feature type="region of interest" description="Disordered" evidence="13">
    <location>
        <begin position="257"/>
        <end position="296"/>
    </location>
</feature>
<dbReference type="SMART" id="SM01231">
    <property type="entry name" value="H-kinase_dim"/>
    <property type="match status" value="1"/>
</dbReference>
<dbReference type="SMART" id="SM00260">
    <property type="entry name" value="CheW"/>
    <property type="match status" value="1"/>
</dbReference>
<dbReference type="CDD" id="cd00731">
    <property type="entry name" value="CheA_reg"/>
    <property type="match status" value="1"/>
</dbReference>
<dbReference type="PANTHER" id="PTHR43395">
    <property type="entry name" value="SENSOR HISTIDINE KINASE CHEA"/>
    <property type="match status" value="1"/>
</dbReference>
<evidence type="ECO:0000256" key="12">
    <source>
        <dbReference type="PROSITE-ProRule" id="PRU00110"/>
    </source>
</evidence>
<dbReference type="InterPro" id="IPR004358">
    <property type="entry name" value="Sig_transdc_His_kin-like_C"/>
</dbReference>
<keyword evidence="5 12" id="KW-0597">Phosphoprotein</keyword>
<dbReference type="InterPro" id="IPR005467">
    <property type="entry name" value="His_kinase_dom"/>
</dbReference>
<keyword evidence="18" id="KW-1185">Reference proteome</keyword>
<dbReference type="InterPro" id="IPR036890">
    <property type="entry name" value="HATPase_C_sf"/>
</dbReference>
<keyword evidence="9" id="KW-0067">ATP-binding</keyword>
<dbReference type="SUPFAM" id="SSF47226">
    <property type="entry name" value="Histidine-containing phosphotransfer domain, HPT domain"/>
    <property type="match status" value="2"/>
</dbReference>
<dbReference type="InterPro" id="IPR037006">
    <property type="entry name" value="CheA-like_homodim_sf"/>
</dbReference>
<feature type="domain" description="HPt" evidence="16">
    <location>
        <begin position="1"/>
        <end position="106"/>
    </location>
</feature>
<evidence type="ECO:0000256" key="10">
    <source>
        <dbReference type="ARBA" id="ARBA00023012"/>
    </source>
</evidence>
<dbReference type="SUPFAM" id="SSF50341">
    <property type="entry name" value="CheW-like"/>
    <property type="match status" value="1"/>
</dbReference>
<dbReference type="CDD" id="cd00088">
    <property type="entry name" value="HPT"/>
    <property type="match status" value="1"/>
</dbReference>
<organism evidence="17 18">
    <name type="scientific">Paucidesulfovibrio gracilis DSM 16080</name>
    <dbReference type="NCBI Taxonomy" id="1121449"/>
    <lineage>
        <taxon>Bacteria</taxon>
        <taxon>Pseudomonadati</taxon>
        <taxon>Thermodesulfobacteriota</taxon>
        <taxon>Desulfovibrionia</taxon>
        <taxon>Desulfovibrionales</taxon>
        <taxon>Desulfovibrionaceae</taxon>
        <taxon>Paucidesulfovibrio</taxon>
    </lineage>
</organism>
<comment type="catalytic activity">
    <reaction evidence="1">
        <text>ATP + protein L-histidine = ADP + protein N-phospho-L-histidine.</text>
        <dbReference type="EC" id="2.7.13.3"/>
    </reaction>
</comment>
<dbReference type="InterPro" id="IPR051315">
    <property type="entry name" value="Bact_Chemotaxis_CheA"/>
</dbReference>
<dbReference type="InterPro" id="IPR008207">
    <property type="entry name" value="Sig_transdc_His_kin_Hpt_dom"/>
</dbReference>
<keyword evidence="7" id="KW-0547">Nucleotide-binding</keyword>
<feature type="domain" description="CheW-like" evidence="15">
    <location>
        <begin position="724"/>
        <end position="859"/>
    </location>
</feature>
<dbReference type="Proteomes" id="UP000190027">
    <property type="component" value="Unassembled WGS sequence"/>
</dbReference>
<dbReference type="SUPFAM" id="SSF55874">
    <property type="entry name" value="ATPase domain of HSP90 chaperone/DNA topoisomerase II/histidine kinase"/>
    <property type="match status" value="1"/>
</dbReference>
<reference evidence="17 18" key="1">
    <citation type="submission" date="2017-02" db="EMBL/GenBank/DDBJ databases">
        <authorList>
            <person name="Peterson S.W."/>
        </authorList>
    </citation>
    <scope>NUCLEOTIDE SEQUENCE [LARGE SCALE GENOMIC DNA]</scope>
    <source>
        <strain evidence="17 18">DSM 16080</strain>
    </source>
</reference>
<dbReference type="Gene3D" id="1.20.120.160">
    <property type="entry name" value="HPT domain"/>
    <property type="match status" value="2"/>
</dbReference>
<evidence type="ECO:0000256" key="3">
    <source>
        <dbReference type="ARBA" id="ARBA00021495"/>
    </source>
</evidence>
<dbReference type="EC" id="2.7.13.3" evidence="2"/>
<dbReference type="Gene3D" id="1.10.287.560">
    <property type="entry name" value="Histidine kinase CheA-like, homodimeric domain"/>
    <property type="match status" value="1"/>
</dbReference>
<dbReference type="PROSITE" id="PS50851">
    <property type="entry name" value="CHEW"/>
    <property type="match status" value="1"/>
</dbReference>
<sequence length="870" mass="95129">MGNDPSIVEEFVIEAQEHLENIEDDFLLLGGQKEAPEPSLIDKIFRAAHSIKGGAGFLQFSCISELAHIMETLLSSLRSGVIPVTDEIIEGLLAGVDKLNELLADIENSNDMDISEEHGRLKTLLEGHIPGQSDQEDVAVTDQGGKQTGFEITPLTLRNIPKNHEFIYVLKYDLAEVSSEKGEGPLTLIKRLSSTGEILEARLESVDTDLKKGVPEGPLWYELLYSSIIGPETIEFAVGLPMDRITVVDRTQLTAEAERAGSTALAAPEPEAPPQEAEPAPPEQPAPTPTPAPEEFPANIMDELQLPITEEMVDQFATEADETLDGAEQALMEIFDDPDKAEESLNEAFRLIHSFKGNCGLLGFKSLERVSHTMETVLDHFKSSTVPRRENDRNSLMRGLDTLRLGVNEISNDGKLTMDSVDELVDELAGLLPTPDKPEQTGAGTDAGTETRPAGKKTPPKAKKAAPLKKLERRDIRVDLEKLDVLINLVGELVIAESMTTRHPDLQGMHLEGFERSAHNLRRIIADLQDIAMQVRMIPLSRTFRKMIRLVHDLSSKAGKKVRLELVGEDTEVDKTVIEQIADPLVHIIRNSVDHGLEPPEERLGAGKAETGIITIEARHEGGEVLIIVRDDGRGLSREKILKKAMANGLIQGDGSNIPDGEVFKMIFEAGFSTAEKITDVSGRGVGMDVVRRNLEKLKGRVDVRSNAGKGAEVMLRIPLTLAIIEGMLIRVGSAQYTLPLLSIRESFRPEPKMVTMTMDGQEVVKVRDDMIPVVRLHELYKTEPDVHDLEKGILVIVDSGNKNVCIFCDEILGQHQTVIKGLPSYLGNARGLSGCTILGNGEVSLILDVGSLIDMAEGRGAMDAVSSEG</sequence>
<dbReference type="SUPFAM" id="SSF47384">
    <property type="entry name" value="Homodimeric domain of signal transducing histidine kinase"/>
    <property type="match status" value="1"/>
</dbReference>
<feature type="modified residue" description="Phosphohistidine" evidence="12">
    <location>
        <position position="353"/>
    </location>
</feature>
<dbReference type="Gene3D" id="2.30.30.40">
    <property type="entry name" value="SH3 Domains"/>
    <property type="match status" value="1"/>
</dbReference>
<dbReference type="PRINTS" id="PR00344">
    <property type="entry name" value="BCTRLSENSOR"/>
</dbReference>
<dbReference type="InterPro" id="IPR036061">
    <property type="entry name" value="CheW-like_dom_sf"/>
</dbReference>
<evidence type="ECO:0000256" key="7">
    <source>
        <dbReference type="ARBA" id="ARBA00022741"/>
    </source>
</evidence>
<accession>A0A1T4XJL7</accession>
<dbReference type="AlphaFoldDB" id="A0A1T4XJL7"/>
<evidence type="ECO:0000256" key="5">
    <source>
        <dbReference type="ARBA" id="ARBA00022553"/>
    </source>
</evidence>
<dbReference type="PANTHER" id="PTHR43395:SF10">
    <property type="entry name" value="CHEMOTAXIS PROTEIN CHEA"/>
    <property type="match status" value="1"/>
</dbReference>
<evidence type="ECO:0000256" key="4">
    <source>
        <dbReference type="ARBA" id="ARBA00022500"/>
    </source>
</evidence>
<dbReference type="InterPro" id="IPR036641">
    <property type="entry name" value="HPT_dom_sf"/>
</dbReference>
<dbReference type="RefSeq" id="WP_078717726.1">
    <property type="nucleotide sequence ID" value="NZ_FUYC01000011.1"/>
</dbReference>
<feature type="region of interest" description="Disordered" evidence="13">
    <location>
        <begin position="432"/>
        <end position="468"/>
    </location>
</feature>
<protein>
    <recommendedName>
        <fullName evidence="3">Chemotaxis protein CheA</fullName>
        <ecNumber evidence="2">2.7.13.3</ecNumber>
    </recommendedName>
</protein>
<dbReference type="Pfam" id="PF01584">
    <property type="entry name" value="CheW"/>
    <property type="match status" value="1"/>
</dbReference>
<comment type="function">
    <text evidence="11">Involved in the transmission of sensory signals from the chemoreceptors to the flagellar motors. CheA is autophosphorylated; it can transfer its phosphate group to either CheB or CheY.</text>
</comment>
<evidence type="ECO:0000259" key="14">
    <source>
        <dbReference type="PROSITE" id="PS50109"/>
    </source>
</evidence>
<evidence type="ECO:0000256" key="11">
    <source>
        <dbReference type="ARBA" id="ARBA00035100"/>
    </source>
</evidence>
<dbReference type="FunFam" id="3.30.565.10:FF:000016">
    <property type="entry name" value="Chemotaxis protein CheA, putative"/>
    <property type="match status" value="1"/>
</dbReference>
<dbReference type="SMART" id="SM00387">
    <property type="entry name" value="HATPase_c"/>
    <property type="match status" value="1"/>
</dbReference>
<evidence type="ECO:0000259" key="15">
    <source>
        <dbReference type="PROSITE" id="PS50851"/>
    </source>
</evidence>
<feature type="domain" description="HPt" evidence="16">
    <location>
        <begin position="305"/>
        <end position="414"/>
    </location>
</feature>
<dbReference type="GO" id="GO:0005737">
    <property type="term" value="C:cytoplasm"/>
    <property type="evidence" value="ECO:0007669"/>
    <property type="project" value="InterPro"/>
</dbReference>
<dbReference type="PROSITE" id="PS50894">
    <property type="entry name" value="HPT"/>
    <property type="match status" value="2"/>
</dbReference>
<evidence type="ECO:0000256" key="8">
    <source>
        <dbReference type="ARBA" id="ARBA00022777"/>
    </source>
</evidence>
<dbReference type="EMBL" id="FUYC01000011">
    <property type="protein sequence ID" value="SKA89762.1"/>
    <property type="molecule type" value="Genomic_DNA"/>
</dbReference>
<feature type="compositionally biased region" description="Pro residues" evidence="13">
    <location>
        <begin position="279"/>
        <end position="294"/>
    </location>
</feature>
<keyword evidence="10" id="KW-0902">Two-component regulatory system</keyword>
<evidence type="ECO:0000313" key="18">
    <source>
        <dbReference type="Proteomes" id="UP000190027"/>
    </source>
</evidence>
<dbReference type="Pfam" id="PF02895">
    <property type="entry name" value="H-kinase_dim"/>
    <property type="match status" value="1"/>
</dbReference>
<dbReference type="Pfam" id="PF02518">
    <property type="entry name" value="HATPase_c"/>
    <property type="match status" value="1"/>
</dbReference>
<dbReference type="SMART" id="SM00073">
    <property type="entry name" value="HPT"/>
    <property type="match status" value="2"/>
</dbReference>
<feature type="compositionally biased region" description="Low complexity" evidence="13">
    <location>
        <begin position="266"/>
        <end position="278"/>
    </location>
</feature>
<dbReference type="OrthoDB" id="9803176at2"/>
<name>A0A1T4XJL7_9BACT</name>
<keyword evidence="8 17" id="KW-0418">Kinase</keyword>
<evidence type="ECO:0000256" key="1">
    <source>
        <dbReference type="ARBA" id="ARBA00000085"/>
    </source>
</evidence>
<feature type="compositionally biased region" description="Basic residues" evidence="13">
    <location>
        <begin position="454"/>
        <end position="467"/>
    </location>
</feature>
<keyword evidence="6" id="KW-0808">Transferase</keyword>
<feature type="domain" description="Histidine kinase" evidence="14">
    <location>
        <begin position="471"/>
        <end position="722"/>
    </location>
</feature>
<evidence type="ECO:0000256" key="9">
    <source>
        <dbReference type="ARBA" id="ARBA00022840"/>
    </source>
</evidence>
<keyword evidence="4" id="KW-0145">Chemotaxis</keyword>
<dbReference type="Gene3D" id="3.30.565.10">
    <property type="entry name" value="Histidine kinase-like ATPase, C-terminal domain"/>
    <property type="match status" value="1"/>
</dbReference>
<dbReference type="InterPro" id="IPR004105">
    <property type="entry name" value="CheA-like_dim"/>
</dbReference>
<evidence type="ECO:0000256" key="6">
    <source>
        <dbReference type="ARBA" id="ARBA00022679"/>
    </source>
</evidence>
<evidence type="ECO:0000313" key="17">
    <source>
        <dbReference type="EMBL" id="SKA89762.1"/>
    </source>
</evidence>
<gene>
    <name evidence="17" type="ORF">SAMN02745704_02176</name>
</gene>
<dbReference type="STRING" id="1121449.SAMN02745704_02176"/>
<dbReference type="GO" id="GO:0000155">
    <property type="term" value="F:phosphorelay sensor kinase activity"/>
    <property type="evidence" value="ECO:0007669"/>
    <property type="project" value="InterPro"/>
</dbReference>
<evidence type="ECO:0000259" key="16">
    <source>
        <dbReference type="PROSITE" id="PS50894"/>
    </source>
</evidence>
<dbReference type="GO" id="GO:0006935">
    <property type="term" value="P:chemotaxis"/>
    <property type="evidence" value="ECO:0007669"/>
    <property type="project" value="InterPro"/>
</dbReference>
<dbReference type="InterPro" id="IPR002545">
    <property type="entry name" value="CheW-lke_dom"/>
</dbReference>
<dbReference type="CDD" id="cd16916">
    <property type="entry name" value="HATPase_CheA-like"/>
    <property type="match status" value="1"/>
</dbReference>
<dbReference type="InterPro" id="IPR003594">
    <property type="entry name" value="HATPase_dom"/>
</dbReference>
<evidence type="ECO:0000256" key="13">
    <source>
        <dbReference type="SAM" id="MobiDB-lite"/>
    </source>
</evidence>
<evidence type="ECO:0000256" key="2">
    <source>
        <dbReference type="ARBA" id="ARBA00012438"/>
    </source>
</evidence>
<proteinExistence type="predicted"/>
<dbReference type="InterPro" id="IPR036097">
    <property type="entry name" value="HisK_dim/P_sf"/>
</dbReference>